<accession>A0A9P8UZY7</accession>
<evidence type="ECO:0000313" key="3">
    <source>
        <dbReference type="Proteomes" id="UP000770015"/>
    </source>
</evidence>
<comment type="caution">
    <text evidence="2">The sequence shown here is derived from an EMBL/GenBank/DDBJ whole genome shotgun (WGS) entry which is preliminary data.</text>
</comment>
<reference evidence="2" key="1">
    <citation type="journal article" date="2021" name="Nat. Commun.">
        <title>Genetic determinants of endophytism in the Arabidopsis root mycobiome.</title>
        <authorList>
            <person name="Mesny F."/>
            <person name="Miyauchi S."/>
            <person name="Thiergart T."/>
            <person name="Pickel B."/>
            <person name="Atanasova L."/>
            <person name="Karlsson M."/>
            <person name="Huettel B."/>
            <person name="Barry K.W."/>
            <person name="Haridas S."/>
            <person name="Chen C."/>
            <person name="Bauer D."/>
            <person name="Andreopoulos W."/>
            <person name="Pangilinan J."/>
            <person name="LaButti K."/>
            <person name="Riley R."/>
            <person name="Lipzen A."/>
            <person name="Clum A."/>
            <person name="Drula E."/>
            <person name="Henrissat B."/>
            <person name="Kohler A."/>
            <person name="Grigoriev I.V."/>
            <person name="Martin F.M."/>
            <person name="Hacquard S."/>
        </authorList>
    </citation>
    <scope>NUCLEOTIDE SEQUENCE</scope>
    <source>
        <strain evidence="2">MPI-SDFR-AT-0117</strain>
    </source>
</reference>
<sequence length="113" mass="12447">MDERKEGQRQATPSSARENRPPAGPRAASSPSISLQHPQQRIVSSSTHVQTDRRLSESRPQPYQQRGQGSHTSQSGAPSVRLDMDLEIEIEMKAKINGTILLSFENGNQGRKG</sequence>
<gene>
    <name evidence="2" type="ORF">F5X68DRAFT_218870</name>
</gene>
<protein>
    <submittedName>
        <fullName evidence="2">Uncharacterized protein</fullName>
    </submittedName>
</protein>
<keyword evidence="3" id="KW-1185">Reference proteome</keyword>
<evidence type="ECO:0000256" key="1">
    <source>
        <dbReference type="SAM" id="MobiDB-lite"/>
    </source>
</evidence>
<name>A0A9P8UZY7_9PEZI</name>
<feature type="region of interest" description="Disordered" evidence="1">
    <location>
        <begin position="1"/>
        <end position="82"/>
    </location>
</feature>
<dbReference type="EMBL" id="JAGSXJ010000051">
    <property type="protein sequence ID" value="KAH6661550.1"/>
    <property type="molecule type" value="Genomic_DNA"/>
</dbReference>
<evidence type="ECO:0000313" key="2">
    <source>
        <dbReference type="EMBL" id="KAH6661550.1"/>
    </source>
</evidence>
<feature type="compositionally biased region" description="Low complexity" evidence="1">
    <location>
        <begin position="25"/>
        <end position="34"/>
    </location>
</feature>
<proteinExistence type="predicted"/>
<feature type="compositionally biased region" description="Polar residues" evidence="1">
    <location>
        <begin position="35"/>
        <end position="49"/>
    </location>
</feature>
<organism evidence="2 3">
    <name type="scientific">Plectosphaerella plurivora</name>
    <dbReference type="NCBI Taxonomy" id="936078"/>
    <lineage>
        <taxon>Eukaryota</taxon>
        <taxon>Fungi</taxon>
        <taxon>Dikarya</taxon>
        <taxon>Ascomycota</taxon>
        <taxon>Pezizomycotina</taxon>
        <taxon>Sordariomycetes</taxon>
        <taxon>Hypocreomycetidae</taxon>
        <taxon>Glomerellales</taxon>
        <taxon>Plectosphaerellaceae</taxon>
        <taxon>Plectosphaerella</taxon>
    </lineage>
</organism>
<feature type="compositionally biased region" description="Polar residues" evidence="1">
    <location>
        <begin position="58"/>
        <end position="77"/>
    </location>
</feature>
<dbReference type="Proteomes" id="UP000770015">
    <property type="component" value="Unassembled WGS sequence"/>
</dbReference>
<dbReference type="OrthoDB" id="2873061at2759"/>
<dbReference type="AlphaFoldDB" id="A0A9P8UZY7"/>